<dbReference type="RefSeq" id="WP_163897340.1">
    <property type="nucleotide sequence ID" value="NZ_JAAKZH010000013.1"/>
</dbReference>
<accession>A0A6M1S6F3</accession>
<dbReference type="Proteomes" id="UP000477849">
    <property type="component" value="Unassembled WGS sequence"/>
</dbReference>
<comment type="caution">
    <text evidence="2">The sequence shown here is derived from an EMBL/GenBank/DDBJ whole genome shotgun (WGS) entry which is preliminary data.</text>
</comment>
<dbReference type="EMBL" id="JAAKZH010000013">
    <property type="protein sequence ID" value="NGO66625.1"/>
    <property type="molecule type" value="Genomic_DNA"/>
</dbReference>
<dbReference type="InterPro" id="IPR024674">
    <property type="entry name" value="HpaB/PvcC/4-BUDH_N"/>
</dbReference>
<dbReference type="PANTHER" id="PTHR36117">
    <property type="entry name" value="4-HYDROXYPHENYLACETATE 3-MONOOXYGENASE-RELATED"/>
    <property type="match status" value="1"/>
</dbReference>
<organism evidence="2 3">
    <name type="scientific">Rhizobium daejeonense</name>
    <dbReference type="NCBI Taxonomy" id="240521"/>
    <lineage>
        <taxon>Bacteria</taxon>
        <taxon>Pseudomonadati</taxon>
        <taxon>Pseudomonadota</taxon>
        <taxon>Alphaproteobacteria</taxon>
        <taxon>Hyphomicrobiales</taxon>
        <taxon>Rhizobiaceae</taxon>
        <taxon>Rhizobium/Agrobacterium group</taxon>
        <taxon>Rhizobium</taxon>
    </lineage>
</organism>
<dbReference type="Gene3D" id="1.10.3140.10">
    <property type="entry name" value="4-hydroxybutyryl-coa dehydratase, domain 1"/>
    <property type="match status" value="1"/>
</dbReference>
<dbReference type="Pfam" id="PF11794">
    <property type="entry name" value="HpaB_N"/>
    <property type="match status" value="1"/>
</dbReference>
<dbReference type="SUPFAM" id="SSF56645">
    <property type="entry name" value="Acyl-CoA dehydrogenase NM domain-like"/>
    <property type="match status" value="1"/>
</dbReference>
<dbReference type="GO" id="GO:0016627">
    <property type="term" value="F:oxidoreductase activity, acting on the CH-CH group of donors"/>
    <property type="evidence" value="ECO:0007669"/>
    <property type="project" value="InterPro"/>
</dbReference>
<dbReference type="PANTHER" id="PTHR36117:SF3">
    <property type="entry name" value="4-HYDROXYPHENYLACETATE 3-MONOOXYGENASE-RELATED"/>
    <property type="match status" value="1"/>
</dbReference>
<dbReference type="InterPro" id="IPR004925">
    <property type="entry name" value="HpaB/PvcC/4-BUDH"/>
</dbReference>
<evidence type="ECO:0000313" key="2">
    <source>
        <dbReference type="EMBL" id="NGO66625.1"/>
    </source>
</evidence>
<dbReference type="InterPro" id="IPR009100">
    <property type="entry name" value="AcylCoA_DH/oxidase_NM_dom_sf"/>
</dbReference>
<name>A0A6M1S6F3_9HYPH</name>
<feature type="domain" description="HpaB/PvcC/4-BUDH N-terminal" evidence="1">
    <location>
        <begin position="4"/>
        <end position="131"/>
    </location>
</feature>
<dbReference type="AlphaFoldDB" id="A0A6M1S6F3"/>
<gene>
    <name evidence="2" type="ORF">G6N76_23445</name>
</gene>
<sequence>MIRTGSEYKDSIRGTREVYVNGERVKDVTAHPMFKPLVDIRARIYDMQHDPATRHIMAYKEDGEWNGVNNKLPHTQADWWDKRRATDTVLEDVGGIVTRVGDETVGEMWSLFDGQYVLNEVDPQFSENIRN</sequence>
<protein>
    <recommendedName>
        <fullName evidence="1">HpaB/PvcC/4-BUDH N-terminal domain-containing protein</fullName>
    </recommendedName>
</protein>
<proteinExistence type="predicted"/>
<keyword evidence="3" id="KW-1185">Reference proteome</keyword>
<evidence type="ECO:0000259" key="1">
    <source>
        <dbReference type="Pfam" id="PF11794"/>
    </source>
</evidence>
<evidence type="ECO:0000313" key="3">
    <source>
        <dbReference type="Proteomes" id="UP000477849"/>
    </source>
</evidence>
<reference evidence="2 3" key="1">
    <citation type="submission" date="2020-02" db="EMBL/GenBank/DDBJ databases">
        <title>Genome sequence of the type strain CCBAU10050 of Rhizobium daejeonense.</title>
        <authorList>
            <person name="Gao J."/>
            <person name="Sun J."/>
        </authorList>
    </citation>
    <scope>NUCLEOTIDE SEQUENCE [LARGE SCALE GENOMIC DNA]</scope>
    <source>
        <strain evidence="2 3">CCBAU10050</strain>
    </source>
</reference>